<organism evidence="1 2">
    <name type="scientific">Psylliodes chrysocephalus</name>
    <dbReference type="NCBI Taxonomy" id="3402493"/>
    <lineage>
        <taxon>Eukaryota</taxon>
        <taxon>Metazoa</taxon>
        <taxon>Ecdysozoa</taxon>
        <taxon>Arthropoda</taxon>
        <taxon>Hexapoda</taxon>
        <taxon>Insecta</taxon>
        <taxon>Pterygota</taxon>
        <taxon>Neoptera</taxon>
        <taxon>Endopterygota</taxon>
        <taxon>Coleoptera</taxon>
        <taxon>Polyphaga</taxon>
        <taxon>Cucujiformia</taxon>
        <taxon>Chrysomeloidea</taxon>
        <taxon>Chrysomelidae</taxon>
        <taxon>Galerucinae</taxon>
        <taxon>Alticini</taxon>
        <taxon>Psylliodes</taxon>
    </lineage>
</organism>
<sequence>MERDIFGCLLKIAIEKKVDMERCFRFPLVPVPLALFPIDGEMCKTDKSTLAKKLMSRVEQTLPPFVDVEIIDGFYLLHQMGAVVPLEFGRIAEKILIKVCASASSEIHLIFDVHISPSIKDCGRINRNECNTPISITGPLQKRHGDFQQNLKNFKFKQGLVVFLCDHWESSCTSVILGQKKVFITSQEKCFSFYCKNGSVIKTEEKRLECFHEEADTRMIFHLSKLPSPSNVVIKATDTDVLVILLGNIKKFSKINVCFCGKTSARKQFCINCNDLASSLRSNLCISLPAFHAFTGCDYSASFYGKGKVTPFNIFKKM</sequence>
<dbReference type="OrthoDB" id="6751464at2759"/>
<evidence type="ECO:0000313" key="1">
    <source>
        <dbReference type="EMBL" id="CAH1101783.1"/>
    </source>
</evidence>
<reference evidence="1" key="1">
    <citation type="submission" date="2022-01" db="EMBL/GenBank/DDBJ databases">
        <authorList>
            <person name="King R."/>
        </authorList>
    </citation>
    <scope>NUCLEOTIDE SEQUENCE</scope>
</reference>
<dbReference type="PANTHER" id="PTHR46704">
    <property type="entry name" value="CXC DOMAIN-CONTAINING PROTEIN-RELATED"/>
    <property type="match status" value="1"/>
</dbReference>
<evidence type="ECO:0000313" key="2">
    <source>
        <dbReference type="Proteomes" id="UP001153636"/>
    </source>
</evidence>
<dbReference type="Proteomes" id="UP001153636">
    <property type="component" value="Chromosome 12"/>
</dbReference>
<gene>
    <name evidence="1" type="ORF">PSYICH_LOCUS3441</name>
</gene>
<name>A0A9P0CJK1_9CUCU</name>
<accession>A0A9P0CJK1</accession>
<dbReference type="PANTHER" id="PTHR46704:SF9">
    <property type="entry name" value="BHLH DOMAIN-CONTAINING PROTEIN"/>
    <property type="match status" value="1"/>
</dbReference>
<keyword evidence="2" id="KW-1185">Reference proteome</keyword>
<dbReference type="AlphaFoldDB" id="A0A9P0CJK1"/>
<protein>
    <submittedName>
        <fullName evidence="1">Uncharacterized protein</fullName>
    </submittedName>
</protein>
<dbReference type="EMBL" id="OV651824">
    <property type="protein sequence ID" value="CAH1101783.1"/>
    <property type="molecule type" value="Genomic_DNA"/>
</dbReference>
<proteinExistence type="predicted"/>